<dbReference type="InterPro" id="IPR011094">
    <property type="entry name" value="Uncharacterised_LppY/LpqO"/>
</dbReference>
<keyword evidence="2" id="KW-1185">Reference proteome</keyword>
<comment type="caution">
    <text evidence="1">The sequence shown here is derived from an EMBL/GenBank/DDBJ whole genome shotgun (WGS) entry which is preliminary data.</text>
</comment>
<gene>
    <name evidence="1" type="ORF">FCL54_09680</name>
</gene>
<dbReference type="Proteomes" id="UP000308230">
    <property type="component" value="Unassembled WGS sequence"/>
</dbReference>
<organism evidence="1 2">
    <name type="scientific">Exobacillus caeni</name>
    <dbReference type="NCBI Taxonomy" id="2574798"/>
    <lineage>
        <taxon>Bacteria</taxon>
        <taxon>Bacillati</taxon>
        <taxon>Bacillota</taxon>
        <taxon>Bacilli</taxon>
        <taxon>Bacillales</taxon>
        <taxon>Guptibacillaceae</taxon>
        <taxon>Exobacillus</taxon>
    </lineage>
</organism>
<dbReference type="AlphaFoldDB" id="A0A5R9F2X8"/>
<reference evidence="1 2" key="1">
    <citation type="submission" date="2019-04" db="EMBL/GenBank/DDBJ databases">
        <title>Bacillus caeni sp. nov., a bacterium isolated from mangrove sediment.</title>
        <authorList>
            <person name="Huang H."/>
            <person name="Mo K."/>
            <person name="Hu Y."/>
        </authorList>
    </citation>
    <scope>NUCLEOTIDE SEQUENCE [LARGE SCALE GENOMIC DNA]</scope>
    <source>
        <strain evidence="1 2">HB172195</strain>
    </source>
</reference>
<name>A0A5R9F2X8_9BACL</name>
<dbReference type="RefSeq" id="WP_138125815.1">
    <property type="nucleotide sequence ID" value="NZ_SWLG01000006.1"/>
</dbReference>
<evidence type="ECO:0000313" key="2">
    <source>
        <dbReference type="Proteomes" id="UP000308230"/>
    </source>
</evidence>
<accession>A0A5R9F2X8</accession>
<protein>
    <submittedName>
        <fullName evidence="1">DUF1259 domain-containing protein</fullName>
    </submittedName>
</protein>
<dbReference type="OrthoDB" id="4687120at2"/>
<dbReference type="EMBL" id="SWLG01000006">
    <property type="protein sequence ID" value="TLS37411.1"/>
    <property type="molecule type" value="Genomic_DNA"/>
</dbReference>
<dbReference type="Pfam" id="PF07485">
    <property type="entry name" value="DUF1529"/>
    <property type="match status" value="1"/>
</dbReference>
<proteinExistence type="predicted"/>
<sequence length="132" mass="14755">MSAESIQGICNEFGRILNGKANVDNGVCSVNIKRNLHVEIQGRPSKAELEAALSFESMDQYGRALNLGETVLLTEEVNPFMDVIKRNGILISALHNHWLFTSPNILYLHFQSVEPPLHFASKVAEAFKVLKY</sequence>
<evidence type="ECO:0000313" key="1">
    <source>
        <dbReference type="EMBL" id="TLS37411.1"/>
    </source>
</evidence>